<reference evidence="1 2" key="1">
    <citation type="submission" date="2023-05" db="EMBL/GenBank/DDBJ databases">
        <title>Novel species of genus Flectobacillus isolated from stream in China.</title>
        <authorList>
            <person name="Lu H."/>
        </authorList>
    </citation>
    <scope>NUCLEOTIDE SEQUENCE [LARGE SCALE GENOMIC DNA]</scope>
    <source>
        <strain evidence="1 2">DC10W</strain>
    </source>
</reference>
<evidence type="ECO:0000313" key="2">
    <source>
        <dbReference type="Proteomes" id="UP001236569"/>
    </source>
</evidence>
<protein>
    <submittedName>
        <fullName evidence="1">Uncharacterized protein</fullName>
    </submittedName>
</protein>
<dbReference type="RefSeq" id="WP_283370580.1">
    <property type="nucleotide sequence ID" value="NZ_JASHID010000010.1"/>
</dbReference>
<dbReference type="Proteomes" id="UP001236569">
    <property type="component" value="Unassembled WGS sequence"/>
</dbReference>
<evidence type="ECO:0000313" key="1">
    <source>
        <dbReference type="EMBL" id="MDI9865607.1"/>
    </source>
</evidence>
<dbReference type="EMBL" id="JASHID010000010">
    <property type="protein sequence ID" value="MDI9865607.1"/>
    <property type="molecule type" value="Genomic_DNA"/>
</dbReference>
<proteinExistence type="predicted"/>
<name>A0ABT6YPV1_9BACT</name>
<gene>
    <name evidence="1" type="ORF">QM480_14785</name>
</gene>
<accession>A0ABT6YPV1</accession>
<keyword evidence="2" id="KW-1185">Reference proteome</keyword>
<sequence length="58" mass="6600">METKKSVPVKLDLATLLATQPKQVQLNDEQEVVIPDECGDTQWDKVLAQYETEDPDKK</sequence>
<organism evidence="1 2">
    <name type="scientific">Flectobacillus longus</name>
    <dbReference type="NCBI Taxonomy" id="2984207"/>
    <lineage>
        <taxon>Bacteria</taxon>
        <taxon>Pseudomonadati</taxon>
        <taxon>Bacteroidota</taxon>
        <taxon>Cytophagia</taxon>
        <taxon>Cytophagales</taxon>
        <taxon>Flectobacillaceae</taxon>
        <taxon>Flectobacillus</taxon>
    </lineage>
</organism>
<comment type="caution">
    <text evidence="1">The sequence shown here is derived from an EMBL/GenBank/DDBJ whole genome shotgun (WGS) entry which is preliminary data.</text>
</comment>